<name>A0A7W6BNW6_9SPHN</name>
<evidence type="ECO:0000313" key="3">
    <source>
        <dbReference type="EMBL" id="MBB3928401.1"/>
    </source>
</evidence>
<accession>A0A7W6BNW6</accession>
<dbReference type="GO" id="GO:0016491">
    <property type="term" value="F:oxidoreductase activity"/>
    <property type="evidence" value="ECO:0007669"/>
    <property type="project" value="UniProtKB-KW"/>
</dbReference>
<dbReference type="PANTHER" id="PTHR43364">
    <property type="entry name" value="NADH-SPECIFIC METHYLGLYOXAL REDUCTASE-RELATED"/>
    <property type="match status" value="1"/>
</dbReference>
<dbReference type="EMBL" id="JACIDT010000023">
    <property type="protein sequence ID" value="MBB3928401.1"/>
    <property type="molecule type" value="Genomic_DNA"/>
</dbReference>
<dbReference type="RefSeq" id="WP_188073680.1">
    <property type="nucleotide sequence ID" value="NZ_BSPS01000017.1"/>
</dbReference>
<sequence>MTPVQRPLGRSGLSTTPLVLGGNVFGWTCDTAQGFAVLDAFVGGGGQMIDTADMYTNWIPGLSGGESERLIGNWQHDRRCRDRIVIATKIGRDNPPCSGLSRASIVAGVERSLQRLRTDYIDIYFAHLDDASVPLEETLRAFDDLVRAGKVRALGASHYDAERMKEAAALCAANGLARYEVLQPRYNLLTRGDFEGALQDYCMANDVAVVPFYALASGFLTGKYRSADDLAGKHRGPEVAPYLTDRGFAVLAALDAVAAETGLQPAQIALAWLNAQPGITAPIASATNVEQVEELLAVLTLELSPEQLSMLDAAGR</sequence>
<dbReference type="GO" id="GO:0005829">
    <property type="term" value="C:cytosol"/>
    <property type="evidence" value="ECO:0007669"/>
    <property type="project" value="TreeGrafter"/>
</dbReference>
<dbReference type="InterPro" id="IPR036812">
    <property type="entry name" value="NAD(P)_OxRdtase_dom_sf"/>
</dbReference>
<dbReference type="CDD" id="cd19081">
    <property type="entry name" value="AKR_AKR9C1"/>
    <property type="match status" value="1"/>
</dbReference>
<keyword evidence="4" id="KW-1185">Reference proteome</keyword>
<keyword evidence="1" id="KW-0560">Oxidoreductase</keyword>
<comment type="caution">
    <text evidence="3">The sequence shown here is derived from an EMBL/GenBank/DDBJ whole genome shotgun (WGS) entry which is preliminary data.</text>
</comment>
<dbReference type="Proteomes" id="UP000571950">
    <property type="component" value="Unassembled WGS sequence"/>
</dbReference>
<dbReference type="AlphaFoldDB" id="A0A7W6BNW6"/>
<dbReference type="PANTHER" id="PTHR43364:SF6">
    <property type="entry name" value="OXIDOREDUCTASE-RELATED"/>
    <property type="match status" value="1"/>
</dbReference>
<gene>
    <name evidence="3" type="ORF">GGR43_004145</name>
</gene>
<organism evidence="3 4">
    <name type="scientific">Sphingobium jiangsuense</name>
    <dbReference type="NCBI Taxonomy" id="870476"/>
    <lineage>
        <taxon>Bacteria</taxon>
        <taxon>Pseudomonadati</taxon>
        <taxon>Pseudomonadota</taxon>
        <taxon>Alphaproteobacteria</taxon>
        <taxon>Sphingomonadales</taxon>
        <taxon>Sphingomonadaceae</taxon>
        <taxon>Sphingobium</taxon>
    </lineage>
</organism>
<dbReference type="PRINTS" id="PR00069">
    <property type="entry name" value="ALDKETRDTASE"/>
</dbReference>
<dbReference type="InterPro" id="IPR023210">
    <property type="entry name" value="NADP_OxRdtase_dom"/>
</dbReference>
<feature type="domain" description="NADP-dependent oxidoreductase" evidence="2">
    <location>
        <begin position="17"/>
        <end position="314"/>
    </location>
</feature>
<evidence type="ECO:0000259" key="2">
    <source>
        <dbReference type="Pfam" id="PF00248"/>
    </source>
</evidence>
<dbReference type="FunFam" id="3.20.20.100:FF:000004">
    <property type="entry name" value="Oxidoreductase, aldo/keto reductase"/>
    <property type="match status" value="1"/>
</dbReference>
<evidence type="ECO:0000256" key="1">
    <source>
        <dbReference type="ARBA" id="ARBA00023002"/>
    </source>
</evidence>
<protein>
    <submittedName>
        <fullName evidence="3">Aryl-alcohol dehydrogenase-like predicted oxidoreductase</fullName>
    </submittedName>
</protein>
<dbReference type="Pfam" id="PF00248">
    <property type="entry name" value="Aldo_ket_red"/>
    <property type="match status" value="1"/>
</dbReference>
<dbReference type="Gene3D" id="3.20.20.100">
    <property type="entry name" value="NADP-dependent oxidoreductase domain"/>
    <property type="match status" value="1"/>
</dbReference>
<reference evidence="3 4" key="1">
    <citation type="submission" date="2020-08" db="EMBL/GenBank/DDBJ databases">
        <title>Genomic Encyclopedia of Type Strains, Phase IV (KMG-IV): sequencing the most valuable type-strain genomes for metagenomic binning, comparative biology and taxonomic classification.</title>
        <authorList>
            <person name="Goeker M."/>
        </authorList>
    </citation>
    <scope>NUCLEOTIDE SEQUENCE [LARGE SCALE GENOMIC DNA]</scope>
    <source>
        <strain evidence="3 4">DSM 26189</strain>
    </source>
</reference>
<proteinExistence type="predicted"/>
<evidence type="ECO:0000313" key="4">
    <source>
        <dbReference type="Proteomes" id="UP000571950"/>
    </source>
</evidence>
<dbReference type="InterPro" id="IPR050523">
    <property type="entry name" value="AKR_Detox_Biosynth"/>
</dbReference>
<dbReference type="InterPro" id="IPR020471">
    <property type="entry name" value="AKR"/>
</dbReference>
<dbReference type="SUPFAM" id="SSF51430">
    <property type="entry name" value="NAD(P)-linked oxidoreductase"/>
    <property type="match status" value="1"/>
</dbReference>